<dbReference type="EMBL" id="CT573213">
    <property type="protein sequence ID" value="CAJ63227.1"/>
    <property type="molecule type" value="Genomic_DNA"/>
</dbReference>
<name>Q0RH08_FRAAA</name>
<dbReference type="STRING" id="326424.FRAAL4585"/>
<evidence type="ECO:0000256" key="1">
    <source>
        <dbReference type="SAM" id="MobiDB-lite"/>
    </source>
</evidence>
<proteinExistence type="predicted"/>
<feature type="region of interest" description="Disordered" evidence="1">
    <location>
        <begin position="1"/>
        <end position="38"/>
    </location>
</feature>
<reference evidence="2 3" key="1">
    <citation type="journal article" date="2007" name="Genome Res.">
        <title>Genome characteristics of facultatively symbiotic Frankia sp. strains reflect host range and host plant biogeography.</title>
        <authorList>
            <person name="Normand P."/>
            <person name="Lapierre P."/>
            <person name="Tisa L.S."/>
            <person name="Gogarten J.P."/>
            <person name="Alloisio N."/>
            <person name="Bagnarol E."/>
            <person name="Bassi C.A."/>
            <person name="Berry A.M."/>
            <person name="Bickhart D.M."/>
            <person name="Choisne N."/>
            <person name="Couloux A."/>
            <person name="Cournoyer B."/>
            <person name="Cruveiller S."/>
            <person name="Daubin V."/>
            <person name="Demange N."/>
            <person name="Francino M.P."/>
            <person name="Goltsman E."/>
            <person name="Huang Y."/>
            <person name="Kopp O.R."/>
            <person name="Labarre L."/>
            <person name="Lapidus A."/>
            <person name="Lavire C."/>
            <person name="Marechal J."/>
            <person name="Martinez M."/>
            <person name="Mastronunzio J.E."/>
            <person name="Mullin B.C."/>
            <person name="Niemann J."/>
            <person name="Pujic P."/>
            <person name="Rawnsley T."/>
            <person name="Rouy Z."/>
            <person name="Schenowitz C."/>
            <person name="Sellstedt A."/>
            <person name="Tavares F."/>
            <person name="Tomkins J.P."/>
            <person name="Vallenet D."/>
            <person name="Valverde C."/>
            <person name="Wall L.G."/>
            <person name="Wang Y."/>
            <person name="Medigue C."/>
            <person name="Benson D.R."/>
        </authorList>
    </citation>
    <scope>NUCLEOTIDE SEQUENCE [LARGE SCALE GENOMIC DNA]</scope>
    <source>
        <strain evidence="3">DSM 45986 / CECT 9034 / ACN14a</strain>
    </source>
</reference>
<dbReference type="KEGG" id="fal:FRAAL4585"/>
<gene>
    <name evidence="2" type="ordered locus">FRAAL4585</name>
</gene>
<evidence type="ECO:0000313" key="3">
    <source>
        <dbReference type="Proteomes" id="UP000000657"/>
    </source>
</evidence>
<sequence>MPDLDARNARPPAGPGGASPAPGGVRHHGPGGRVRYLGGTVENRPAGPFCARLPAVHPVTRLAPHGAGSGEVWPARADIVA</sequence>
<keyword evidence="3" id="KW-1185">Reference proteome</keyword>
<dbReference type="AlphaFoldDB" id="Q0RH08"/>
<evidence type="ECO:0000313" key="2">
    <source>
        <dbReference type="EMBL" id="CAJ63227.1"/>
    </source>
</evidence>
<organism evidence="2 3">
    <name type="scientific">Frankia alni (strain DSM 45986 / CECT 9034 / ACN14a)</name>
    <dbReference type="NCBI Taxonomy" id="326424"/>
    <lineage>
        <taxon>Bacteria</taxon>
        <taxon>Bacillati</taxon>
        <taxon>Actinomycetota</taxon>
        <taxon>Actinomycetes</taxon>
        <taxon>Frankiales</taxon>
        <taxon>Frankiaceae</taxon>
        <taxon>Frankia</taxon>
    </lineage>
</organism>
<protein>
    <submittedName>
        <fullName evidence="2">Uncharacterized protein</fullName>
    </submittedName>
</protein>
<dbReference type="HOGENOM" id="CLU_2568853_0_0_11"/>
<dbReference type="Proteomes" id="UP000000657">
    <property type="component" value="Chromosome"/>
</dbReference>
<accession>Q0RH08</accession>